<gene>
    <name evidence="4" type="ORF">BOW51_08125</name>
</gene>
<comment type="caution">
    <text evidence="4">The sequence shown here is derived from an EMBL/GenBank/DDBJ whole genome shotgun (WGS) entry which is preliminary data.</text>
</comment>
<evidence type="ECO:0000313" key="5">
    <source>
        <dbReference type="Proteomes" id="UP000190896"/>
    </source>
</evidence>
<feature type="compositionally biased region" description="Basic and acidic residues" evidence="3">
    <location>
        <begin position="90"/>
        <end position="111"/>
    </location>
</feature>
<dbReference type="InterPro" id="IPR016155">
    <property type="entry name" value="Mopterin_synth/thiamin_S_b"/>
</dbReference>
<dbReference type="EMBL" id="MPRJ01000048">
    <property type="protein sequence ID" value="OOZ36234.1"/>
    <property type="molecule type" value="Genomic_DNA"/>
</dbReference>
<dbReference type="AlphaFoldDB" id="A0A1T2KTS3"/>
<dbReference type="InterPro" id="IPR037021">
    <property type="entry name" value="RnfH_sf"/>
</dbReference>
<evidence type="ECO:0000256" key="2">
    <source>
        <dbReference type="HAMAP-Rule" id="MF_00460"/>
    </source>
</evidence>
<reference evidence="4 5" key="1">
    <citation type="submission" date="2016-11" db="EMBL/GenBank/DDBJ databases">
        <title>Mixed transmission modes and dynamic genome evolution in an obligate animal-bacterial symbiosis.</title>
        <authorList>
            <person name="Russell S.L."/>
            <person name="Corbett-Detig R.B."/>
            <person name="Cavanaugh C.M."/>
        </authorList>
    </citation>
    <scope>NUCLEOTIDE SEQUENCE [LARGE SCALE GENOMIC DNA]</scope>
    <source>
        <strain evidence="4">Se-Cadez</strain>
    </source>
</reference>
<organism evidence="4 5">
    <name type="scientific">Solemya velesiana gill symbiont</name>
    <dbReference type="NCBI Taxonomy" id="1918948"/>
    <lineage>
        <taxon>Bacteria</taxon>
        <taxon>Pseudomonadati</taxon>
        <taxon>Pseudomonadota</taxon>
        <taxon>Gammaproteobacteria</taxon>
        <taxon>sulfur-oxidizing symbionts</taxon>
    </lineage>
</organism>
<dbReference type="Pfam" id="PF03658">
    <property type="entry name" value="Ub-RnfH"/>
    <property type="match status" value="1"/>
</dbReference>
<sequence>MGSTFEVEVAYAKANEQVILTVKGQEGITAAEAIERSGITEEFPEIDLETVKIGIFGKAAKKDAELNAGDRVEIYRPLIADPKAARKKRAAEGKALRKGGGKAEDKGTKEA</sequence>
<comment type="similarity">
    <text evidence="1 2">Belongs to the UPF0125 (RnfH) family.</text>
</comment>
<accession>A0A1T2KTS3</accession>
<dbReference type="RefSeq" id="WP_245832058.1">
    <property type="nucleotide sequence ID" value="NZ_MPRJ01000048.1"/>
</dbReference>
<dbReference type="SUPFAM" id="SSF54285">
    <property type="entry name" value="MoaD/ThiS"/>
    <property type="match status" value="1"/>
</dbReference>
<name>A0A1T2KTS3_9GAMM</name>
<dbReference type="PANTHER" id="PTHR37483">
    <property type="entry name" value="UPF0125 PROTEIN RATB"/>
    <property type="match status" value="1"/>
</dbReference>
<protein>
    <recommendedName>
        <fullName evidence="2">UPF0125 protein BOW51_08125</fullName>
    </recommendedName>
</protein>
<dbReference type="InterPro" id="IPR005346">
    <property type="entry name" value="RnfH"/>
</dbReference>
<evidence type="ECO:0000256" key="3">
    <source>
        <dbReference type="SAM" id="MobiDB-lite"/>
    </source>
</evidence>
<feature type="region of interest" description="Disordered" evidence="3">
    <location>
        <begin position="84"/>
        <end position="111"/>
    </location>
</feature>
<dbReference type="HAMAP" id="MF_00460">
    <property type="entry name" value="UPF0125_RnfH"/>
    <property type="match status" value="1"/>
</dbReference>
<evidence type="ECO:0000313" key="4">
    <source>
        <dbReference type="EMBL" id="OOZ36234.1"/>
    </source>
</evidence>
<dbReference type="Gene3D" id="3.10.20.280">
    <property type="entry name" value="RnfH-like"/>
    <property type="match status" value="1"/>
</dbReference>
<proteinExistence type="inferred from homology"/>
<dbReference type="Proteomes" id="UP000190896">
    <property type="component" value="Unassembled WGS sequence"/>
</dbReference>
<evidence type="ECO:0000256" key="1">
    <source>
        <dbReference type="ARBA" id="ARBA00010645"/>
    </source>
</evidence>
<dbReference type="PANTHER" id="PTHR37483:SF1">
    <property type="entry name" value="UPF0125 PROTEIN RATB"/>
    <property type="match status" value="1"/>
</dbReference>
<dbReference type="NCBIfam" id="NF002490">
    <property type="entry name" value="PRK01777.1"/>
    <property type="match status" value="1"/>
</dbReference>
<keyword evidence="5" id="KW-1185">Reference proteome</keyword>